<name>A0A177EK49_9MICR</name>
<feature type="compositionally biased region" description="Basic and acidic residues" evidence="1">
    <location>
        <begin position="230"/>
        <end position="242"/>
    </location>
</feature>
<keyword evidence="3" id="KW-1185">Reference proteome</keyword>
<dbReference type="AlphaFoldDB" id="A0A177EK49"/>
<dbReference type="SUPFAM" id="SSF52540">
    <property type="entry name" value="P-loop containing nucleoside triphosphate hydrolases"/>
    <property type="match status" value="1"/>
</dbReference>
<dbReference type="RefSeq" id="XP_067545055.1">
    <property type="nucleotide sequence ID" value="XM_067689255.1"/>
</dbReference>
<dbReference type="InterPro" id="IPR027417">
    <property type="entry name" value="P-loop_NTPase"/>
</dbReference>
<dbReference type="GeneID" id="93648187"/>
<feature type="region of interest" description="Disordered" evidence="1">
    <location>
        <begin position="1"/>
        <end position="39"/>
    </location>
</feature>
<sequence length="298" mass="34045">MAEDCTATAQTTRKARPRPKARPKPAPRTAQKPAQKPAPFIWTDSFKETLRESIKARGIVGRDPETDSLVDFLFDQRQSTIYIHGKPGTGKSHLVKELSETLAEEGVEVYHYNLLLDKGFFPESDKAISNKIILVVDEFEGKTKERCYLKQKDALVKKMATTREPSSLVFKTIFISNVKCREGLHFKPYTKESMKAIICTKATGNTKDMLLRLHEGIEKTDIRATMQSRIETHSQPKDKDGPETPQSQYHQFVQRKVLEGVVDINMLYSEFIREMKKRDIIVIPKELLSDILETYING</sequence>
<feature type="compositionally biased region" description="Basic residues" evidence="1">
    <location>
        <begin position="13"/>
        <end position="25"/>
    </location>
</feature>
<accession>A0A177EK49</accession>
<reference evidence="2 3" key="1">
    <citation type="submission" date="2016-02" db="EMBL/GenBank/DDBJ databases">
        <title>Discovery of a natural microsporidian pathogen with a broad tissue tropism in Caenorhabditis elegans.</title>
        <authorList>
            <person name="Luallen R.J."/>
            <person name="Reinke A.W."/>
            <person name="Tong L."/>
            <person name="Botts M.R."/>
            <person name="Felix M.-A."/>
            <person name="Troemel E.R."/>
        </authorList>
    </citation>
    <scope>NUCLEOTIDE SEQUENCE [LARGE SCALE GENOMIC DNA]</scope>
    <source>
        <strain evidence="2 3">JUm2807</strain>
    </source>
</reference>
<gene>
    <name evidence="2" type="ORF">NEDG_01837</name>
</gene>
<dbReference type="EMBL" id="LTDL01000019">
    <property type="protein sequence ID" value="OAG31359.1"/>
    <property type="molecule type" value="Genomic_DNA"/>
</dbReference>
<dbReference type="Gene3D" id="3.40.50.300">
    <property type="entry name" value="P-loop containing nucleotide triphosphate hydrolases"/>
    <property type="match status" value="1"/>
</dbReference>
<evidence type="ECO:0000256" key="1">
    <source>
        <dbReference type="SAM" id="MobiDB-lite"/>
    </source>
</evidence>
<proteinExistence type="predicted"/>
<evidence type="ECO:0000313" key="2">
    <source>
        <dbReference type="EMBL" id="OAG31359.1"/>
    </source>
</evidence>
<protein>
    <submittedName>
        <fullName evidence="2">Uncharacterized protein</fullName>
    </submittedName>
</protein>
<dbReference type="Proteomes" id="UP000185944">
    <property type="component" value="Unassembled WGS sequence"/>
</dbReference>
<dbReference type="OrthoDB" id="47330at2759"/>
<evidence type="ECO:0000313" key="3">
    <source>
        <dbReference type="Proteomes" id="UP000185944"/>
    </source>
</evidence>
<organism evidence="2 3">
    <name type="scientific">Nematocida displodere</name>
    <dbReference type="NCBI Taxonomy" id="1805483"/>
    <lineage>
        <taxon>Eukaryota</taxon>
        <taxon>Fungi</taxon>
        <taxon>Fungi incertae sedis</taxon>
        <taxon>Microsporidia</taxon>
        <taxon>Nematocida</taxon>
    </lineage>
</organism>
<dbReference type="VEuPathDB" id="MicrosporidiaDB:NEDG_01837"/>
<feature type="compositionally biased region" description="Low complexity" evidence="1">
    <location>
        <begin position="27"/>
        <end position="39"/>
    </location>
</feature>
<comment type="caution">
    <text evidence="2">The sequence shown here is derived from an EMBL/GenBank/DDBJ whole genome shotgun (WGS) entry which is preliminary data.</text>
</comment>
<feature type="region of interest" description="Disordered" evidence="1">
    <location>
        <begin position="229"/>
        <end position="249"/>
    </location>
</feature>